<name>A0ABQ7CDH3_BRACR</name>
<proteinExistence type="predicted"/>
<dbReference type="EMBL" id="QGKV02000832">
    <property type="protein sequence ID" value="KAF3549731.1"/>
    <property type="molecule type" value="Genomic_DNA"/>
</dbReference>
<gene>
    <name evidence="1" type="ORF">DY000_02009525</name>
</gene>
<keyword evidence="2" id="KW-1185">Reference proteome</keyword>
<reference evidence="1 2" key="1">
    <citation type="journal article" date="2020" name="BMC Genomics">
        <title>Intraspecific diversification of the crop wild relative Brassica cretica Lam. using demographic model selection.</title>
        <authorList>
            <person name="Kioukis A."/>
            <person name="Michalopoulou V.A."/>
            <person name="Briers L."/>
            <person name="Pirintsos S."/>
            <person name="Studholme D.J."/>
            <person name="Pavlidis P."/>
            <person name="Sarris P.F."/>
        </authorList>
    </citation>
    <scope>NUCLEOTIDE SEQUENCE [LARGE SCALE GENOMIC DNA]</scope>
    <source>
        <strain evidence="2">cv. PFS-1207/04</strain>
    </source>
</reference>
<accession>A0ABQ7CDH3</accession>
<organism evidence="1 2">
    <name type="scientific">Brassica cretica</name>
    <name type="common">Mustard</name>
    <dbReference type="NCBI Taxonomy" id="69181"/>
    <lineage>
        <taxon>Eukaryota</taxon>
        <taxon>Viridiplantae</taxon>
        <taxon>Streptophyta</taxon>
        <taxon>Embryophyta</taxon>
        <taxon>Tracheophyta</taxon>
        <taxon>Spermatophyta</taxon>
        <taxon>Magnoliopsida</taxon>
        <taxon>eudicotyledons</taxon>
        <taxon>Gunneridae</taxon>
        <taxon>Pentapetalae</taxon>
        <taxon>rosids</taxon>
        <taxon>malvids</taxon>
        <taxon>Brassicales</taxon>
        <taxon>Brassicaceae</taxon>
        <taxon>Brassiceae</taxon>
        <taxon>Brassica</taxon>
    </lineage>
</organism>
<sequence length="57" mass="6513">MTVTSSYKVLCKYKEEGLVLARLCTARDVAVEQARVEKVATMEIYGFFGGRRLVIRR</sequence>
<evidence type="ECO:0000313" key="2">
    <source>
        <dbReference type="Proteomes" id="UP000266723"/>
    </source>
</evidence>
<protein>
    <submittedName>
        <fullName evidence="1">Uncharacterized protein</fullName>
    </submittedName>
</protein>
<comment type="caution">
    <text evidence="1">The sequence shown here is derived from an EMBL/GenBank/DDBJ whole genome shotgun (WGS) entry which is preliminary data.</text>
</comment>
<evidence type="ECO:0000313" key="1">
    <source>
        <dbReference type="EMBL" id="KAF3549731.1"/>
    </source>
</evidence>
<dbReference type="Proteomes" id="UP000266723">
    <property type="component" value="Unassembled WGS sequence"/>
</dbReference>